<dbReference type="InterPro" id="IPR037523">
    <property type="entry name" value="VOC_core"/>
</dbReference>
<evidence type="ECO:0000259" key="1">
    <source>
        <dbReference type="PROSITE" id="PS51819"/>
    </source>
</evidence>
<evidence type="ECO:0000313" key="2">
    <source>
        <dbReference type="EMBL" id="AEB11067.1"/>
    </source>
</evidence>
<name>F2NPW6_MARHT</name>
<reference evidence="2 3" key="1">
    <citation type="journal article" date="2012" name="Stand. Genomic Sci.">
        <title>Complete genome sequence of the aerobic, heterotroph Marinithermus hydrothermalis type strain (T1(T)) from a deep-sea hydrothermal vent chimney.</title>
        <authorList>
            <person name="Copeland A."/>
            <person name="Gu W."/>
            <person name="Yasawong M."/>
            <person name="Lapidus A."/>
            <person name="Lucas S."/>
            <person name="Deshpande S."/>
            <person name="Pagani I."/>
            <person name="Tapia R."/>
            <person name="Cheng J.F."/>
            <person name="Goodwin L.A."/>
            <person name="Pitluck S."/>
            <person name="Liolios K."/>
            <person name="Ivanova N."/>
            <person name="Mavromatis K."/>
            <person name="Mikhailova N."/>
            <person name="Pati A."/>
            <person name="Chen A."/>
            <person name="Palaniappan K."/>
            <person name="Land M."/>
            <person name="Pan C."/>
            <person name="Brambilla E.M."/>
            <person name="Rohde M."/>
            <person name="Tindall B.J."/>
            <person name="Sikorski J."/>
            <person name="Goker M."/>
            <person name="Detter J.C."/>
            <person name="Bristow J."/>
            <person name="Eisen J.A."/>
            <person name="Markowitz V."/>
            <person name="Hugenholtz P."/>
            <person name="Kyrpides N.C."/>
            <person name="Klenk H.P."/>
            <person name="Woyke T."/>
        </authorList>
    </citation>
    <scope>NUCLEOTIDE SEQUENCE [LARGE SCALE GENOMIC DNA]</scope>
    <source>
        <strain evidence="3">DSM 14884 / JCM 11576 / T1</strain>
    </source>
</reference>
<gene>
    <name evidence="2" type="ordered locus">Marky_0312</name>
</gene>
<dbReference type="PROSITE" id="PS51819">
    <property type="entry name" value="VOC"/>
    <property type="match status" value="1"/>
</dbReference>
<dbReference type="Gene3D" id="3.10.180.10">
    <property type="entry name" value="2,3-Dihydroxybiphenyl 1,2-Dioxygenase, domain 1"/>
    <property type="match status" value="1"/>
</dbReference>
<protein>
    <submittedName>
        <fullName evidence="2">Glyoxalase/bleomycin resistance protein/dioxygenase</fullName>
    </submittedName>
</protein>
<dbReference type="eggNOG" id="COG0346">
    <property type="taxonomic scope" value="Bacteria"/>
</dbReference>
<dbReference type="STRING" id="869210.Marky_0312"/>
<organism evidence="2 3">
    <name type="scientific">Marinithermus hydrothermalis (strain DSM 14884 / JCM 11576 / T1)</name>
    <dbReference type="NCBI Taxonomy" id="869210"/>
    <lineage>
        <taxon>Bacteria</taxon>
        <taxon>Thermotogati</taxon>
        <taxon>Deinococcota</taxon>
        <taxon>Deinococci</taxon>
        <taxon>Thermales</taxon>
        <taxon>Thermaceae</taxon>
        <taxon>Marinithermus</taxon>
    </lineage>
</organism>
<sequence>MAGMYATRLSHAHLKVRNLERSVTFYTRFLDLQLTERWAHTALLVSSSSPYPYELALEEAATPTTGVRLGFALEGREAFQEAYRFLKLEGAPFRAEDRGFAWVLVLEDPDGNRVELVWDRRAAGGAAFWRGQARPLPEAEVLGGA</sequence>
<evidence type="ECO:0000313" key="3">
    <source>
        <dbReference type="Proteomes" id="UP000007030"/>
    </source>
</evidence>
<dbReference type="Pfam" id="PF00903">
    <property type="entry name" value="Glyoxalase"/>
    <property type="match status" value="1"/>
</dbReference>
<dbReference type="SUPFAM" id="SSF54593">
    <property type="entry name" value="Glyoxalase/Bleomycin resistance protein/Dihydroxybiphenyl dioxygenase"/>
    <property type="match status" value="1"/>
</dbReference>
<accession>F2NPW6</accession>
<dbReference type="InterPro" id="IPR029068">
    <property type="entry name" value="Glyas_Bleomycin-R_OHBP_Dase"/>
</dbReference>
<dbReference type="AlphaFoldDB" id="F2NPW6"/>
<dbReference type="HOGENOM" id="CLU_1883288_0_0_0"/>
<dbReference type="KEGG" id="mhd:Marky_0312"/>
<dbReference type="InterPro" id="IPR004360">
    <property type="entry name" value="Glyas_Fos-R_dOase_dom"/>
</dbReference>
<feature type="domain" description="VOC" evidence="1">
    <location>
        <begin position="8"/>
        <end position="119"/>
    </location>
</feature>
<proteinExistence type="predicted"/>
<dbReference type="Proteomes" id="UP000007030">
    <property type="component" value="Chromosome"/>
</dbReference>
<dbReference type="EMBL" id="CP002630">
    <property type="protein sequence ID" value="AEB11067.1"/>
    <property type="molecule type" value="Genomic_DNA"/>
</dbReference>
<keyword evidence="3" id="KW-1185">Reference proteome</keyword>